<comment type="caution">
    <text evidence="9">The sequence shown here is derived from an EMBL/GenBank/DDBJ whole genome shotgun (WGS) entry which is preliminary data.</text>
</comment>
<keyword evidence="2 9" id="KW-0378">Hydrolase</keyword>
<dbReference type="PROSITE" id="PS01095">
    <property type="entry name" value="GH18_1"/>
    <property type="match status" value="1"/>
</dbReference>
<dbReference type="SUPFAM" id="SSF51055">
    <property type="entry name" value="Carbohydrate binding domain"/>
    <property type="match status" value="1"/>
</dbReference>
<dbReference type="InterPro" id="IPR001223">
    <property type="entry name" value="Glyco_hydro18_cat"/>
</dbReference>
<dbReference type="SMART" id="SM00495">
    <property type="entry name" value="ChtBD3"/>
    <property type="match status" value="1"/>
</dbReference>
<sequence>MLYRALILPFLNFVGRNLPFLMFASICSVVLTVLLGSVVVSAAPADGFDISAANSSLVARNLSKRNFIPSAPRYVVYSDSFISTTNPVPATSSVAGWNVFNIAFLTTFNADNYGYWIELTAAQRATVKSQYNAAGIALCVSAYGSTASPTSAGLDPVAEAQRIGAAVIQYDLDGVDIDYEDFNAFNRKDGTAEAWLISFTTALRKVLPVGQYIVTHAPVSPWFISELYGGFGYTYIDQKVGNLIDWYNVQFYNQGTTEYTTCAGLLTSSSSTWPKSSVFQIAARGISLDKLVIGKPAGPSDASNGYMTTSLLASCASQAVSMGWNAGIMAWEYPTGNSAWIKAVQAGMTGAKPGPTTTVSKSSTIASTTTSTSLPSPTGGSCANMAQWSNSVVYTGGVFVIYNNELWKANQWNDDEVPGGSSGAWDLVFACS</sequence>
<dbReference type="Gene3D" id="3.20.20.80">
    <property type="entry name" value="Glycosidases"/>
    <property type="match status" value="1"/>
</dbReference>
<dbReference type="GO" id="GO:0006032">
    <property type="term" value="P:chitin catabolic process"/>
    <property type="evidence" value="ECO:0007669"/>
    <property type="project" value="UniProtKB-KW"/>
</dbReference>
<evidence type="ECO:0000259" key="8">
    <source>
        <dbReference type="PROSITE" id="PS51910"/>
    </source>
</evidence>
<keyword evidence="6" id="KW-0624">Polysaccharide degradation</keyword>
<dbReference type="AlphaFoldDB" id="A0A9P5U2E4"/>
<evidence type="ECO:0000256" key="1">
    <source>
        <dbReference type="ARBA" id="ARBA00000822"/>
    </source>
</evidence>
<dbReference type="GO" id="GO:0030246">
    <property type="term" value="F:carbohydrate binding"/>
    <property type="evidence" value="ECO:0007669"/>
    <property type="project" value="InterPro"/>
</dbReference>
<dbReference type="CDD" id="cd12215">
    <property type="entry name" value="ChiC_BD"/>
    <property type="match status" value="1"/>
</dbReference>
<accession>A0A9P5U2E4</accession>
<feature type="region of interest" description="Disordered" evidence="7">
    <location>
        <begin position="352"/>
        <end position="373"/>
    </location>
</feature>
<dbReference type="PROSITE" id="PS51910">
    <property type="entry name" value="GH18_2"/>
    <property type="match status" value="1"/>
</dbReference>
<dbReference type="Gene3D" id="2.10.10.20">
    <property type="entry name" value="Carbohydrate-binding module superfamily 5/12"/>
    <property type="match status" value="1"/>
</dbReference>
<dbReference type="EMBL" id="JADNRY010000137">
    <property type="protein sequence ID" value="KAF9063841.1"/>
    <property type="molecule type" value="Genomic_DNA"/>
</dbReference>
<dbReference type="InterPro" id="IPR036573">
    <property type="entry name" value="CBM_sf_5/12"/>
</dbReference>
<proteinExistence type="predicted"/>
<keyword evidence="5" id="KW-0326">Glycosidase</keyword>
<evidence type="ECO:0000256" key="2">
    <source>
        <dbReference type="ARBA" id="ARBA00022801"/>
    </source>
</evidence>
<reference evidence="9" key="1">
    <citation type="submission" date="2020-11" db="EMBL/GenBank/DDBJ databases">
        <authorList>
            <consortium name="DOE Joint Genome Institute"/>
            <person name="Ahrendt S."/>
            <person name="Riley R."/>
            <person name="Andreopoulos W."/>
            <person name="Labutti K."/>
            <person name="Pangilinan J."/>
            <person name="Ruiz-Duenas F.J."/>
            <person name="Barrasa J.M."/>
            <person name="Sanchez-Garcia M."/>
            <person name="Camarero S."/>
            <person name="Miyauchi S."/>
            <person name="Serrano A."/>
            <person name="Linde D."/>
            <person name="Babiker R."/>
            <person name="Drula E."/>
            <person name="Ayuso-Fernandez I."/>
            <person name="Pacheco R."/>
            <person name="Padilla G."/>
            <person name="Ferreira P."/>
            <person name="Barriuso J."/>
            <person name="Kellner H."/>
            <person name="Castanera R."/>
            <person name="Alfaro M."/>
            <person name="Ramirez L."/>
            <person name="Pisabarro A.G."/>
            <person name="Kuo A."/>
            <person name="Tritt A."/>
            <person name="Lipzen A."/>
            <person name="He G."/>
            <person name="Yan M."/>
            <person name="Ng V."/>
            <person name="Cullen D."/>
            <person name="Martin F."/>
            <person name="Rosso M.-N."/>
            <person name="Henrissat B."/>
            <person name="Hibbett D."/>
            <person name="Martinez A.T."/>
            <person name="Grigoriev I.V."/>
        </authorList>
    </citation>
    <scope>NUCLEOTIDE SEQUENCE</scope>
    <source>
        <strain evidence="9">AH 40177</strain>
    </source>
</reference>
<feature type="compositionally biased region" description="Low complexity" evidence="7">
    <location>
        <begin position="356"/>
        <end position="373"/>
    </location>
</feature>
<evidence type="ECO:0000256" key="3">
    <source>
        <dbReference type="ARBA" id="ARBA00023024"/>
    </source>
</evidence>
<dbReference type="GO" id="GO:0005576">
    <property type="term" value="C:extracellular region"/>
    <property type="evidence" value="ECO:0007669"/>
    <property type="project" value="InterPro"/>
</dbReference>
<dbReference type="GO" id="GO:0008843">
    <property type="term" value="F:endochitinase activity"/>
    <property type="evidence" value="ECO:0007669"/>
    <property type="project" value="UniProtKB-EC"/>
</dbReference>
<dbReference type="OrthoDB" id="2981020at2759"/>
<dbReference type="InterPro" id="IPR017853">
    <property type="entry name" value="GH"/>
</dbReference>
<dbReference type="SUPFAM" id="SSF51445">
    <property type="entry name" value="(Trans)glycosidases"/>
    <property type="match status" value="1"/>
</dbReference>
<organism evidence="9 10">
    <name type="scientific">Rhodocollybia butyracea</name>
    <dbReference type="NCBI Taxonomy" id="206335"/>
    <lineage>
        <taxon>Eukaryota</taxon>
        <taxon>Fungi</taxon>
        <taxon>Dikarya</taxon>
        <taxon>Basidiomycota</taxon>
        <taxon>Agaricomycotina</taxon>
        <taxon>Agaricomycetes</taxon>
        <taxon>Agaricomycetidae</taxon>
        <taxon>Agaricales</taxon>
        <taxon>Marasmiineae</taxon>
        <taxon>Omphalotaceae</taxon>
        <taxon>Rhodocollybia</taxon>
    </lineage>
</organism>
<comment type="catalytic activity">
    <reaction evidence="1">
        <text>Random endo-hydrolysis of N-acetyl-beta-D-glucosaminide (1-&gt;4)-beta-linkages in chitin and chitodextrins.</text>
        <dbReference type="EC" id="3.2.1.14"/>
    </reaction>
</comment>
<name>A0A9P5U2E4_9AGAR</name>
<dbReference type="InterPro" id="IPR001579">
    <property type="entry name" value="Glyco_hydro_18_chit_AS"/>
</dbReference>
<evidence type="ECO:0000313" key="10">
    <source>
        <dbReference type="Proteomes" id="UP000772434"/>
    </source>
</evidence>
<evidence type="ECO:0000256" key="7">
    <source>
        <dbReference type="SAM" id="MobiDB-lite"/>
    </source>
</evidence>
<gene>
    <name evidence="9" type="ORF">BDP27DRAFT_213437</name>
</gene>
<keyword evidence="10" id="KW-1185">Reference proteome</keyword>
<dbReference type="InterPro" id="IPR003610">
    <property type="entry name" value="CBM5/12"/>
</dbReference>
<evidence type="ECO:0000256" key="5">
    <source>
        <dbReference type="ARBA" id="ARBA00023295"/>
    </source>
</evidence>
<evidence type="ECO:0000256" key="4">
    <source>
        <dbReference type="ARBA" id="ARBA00023277"/>
    </source>
</evidence>
<protein>
    <submittedName>
        <fullName evidence="9">Glycoside hydrolase</fullName>
    </submittedName>
</protein>
<feature type="domain" description="GH18" evidence="8">
    <location>
        <begin position="72"/>
        <end position="351"/>
    </location>
</feature>
<evidence type="ECO:0000313" key="9">
    <source>
        <dbReference type="EMBL" id="KAF9063841.1"/>
    </source>
</evidence>
<evidence type="ECO:0000256" key="6">
    <source>
        <dbReference type="ARBA" id="ARBA00023326"/>
    </source>
</evidence>
<keyword evidence="4" id="KW-0119">Carbohydrate metabolism</keyword>
<dbReference type="GO" id="GO:0000272">
    <property type="term" value="P:polysaccharide catabolic process"/>
    <property type="evidence" value="ECO:0007669"/>
    <property type="project" value="UniProtKB-KW"/>
</dbReference>
<keyword evidence="3" id="KW-0146">Chitin degradation</keyword>
<dbReference type="Proteomes" id="UP000772434">
    <property type="component" value="Unassembled WGS sequence"/>
</dbReference>